<sequence length="65" mass="6880">MSIFKLNGMSSGPVTAICPIKTTASKRTTPIIITPYSSNPSTSNLSATDISSLLFDKARLDAVFT</sequence>
<reference evidence="1 2" key="1">
    <citation type="journal article" date="2019" name="bioRxiv">
        <title>Genomics, evolutionary history and diagnostics of the Alternaria alternata species group including apple and Asian pear pathotypes.</title>
        <authorList>
            <person name="Armitage A.D."/>
            <person name="Cockerton H.M."/>
            <person name="Sreenivasaprasad S."/>
            <person name="Woodhall J.W."/>
            <person name="Lane C.R."/>
            <person name="Harrison R.J."/>
            <person name="Clarkson J.P."/>
        </authorList>
    </citation>
    <scope>NUCLEOTIDE SEQUENCE [LARGE SCALE GENOMIC DNA]</scope>
    <source>
        <strain evidence="1 2">FERA 650</strain>
    </source>
</reference>
<dbReference type="Proteomes" id="UP000293547">
    <property type="component" value="Unassembled WGS sequence"/>
</dbReference>
<accession>A0ACB6G361</accession>
<name>A0ACB6G361_9PLEO</name>
<keyword evidence="2" id="KW-1185">Reference proteome</keyword>
<protein>
    <submittedName>
        <fullName evidence="1">Uncharacterized protein</fullName>
    </submittedName>
</protein>
<dbReference type="EMBL" id="PDWZ02000001">
    <property type="protein sequence ID" value="KAB2111136.1"/>
    <property type="molecule type" value="Genomic_DNA"/>
</dbReference>
<evidence type="ECO:0000313" key="1">
    <source>
        <dbReference type="EMBL" id="KAB2111136.1"/>
    </source>
</evidence>
<evidence type="ECO:0000313" key="2">
    <source>
        <dbReference type="Proteomes" id="UP000293547"/>
    </source>
</evidence>
<proteinExistence type="predicted"/>
<organism evidence="1 2">
    <name type="scientific">Alternaria gaisen</name>
    <dbReference type="NCBI Taxonomy" id="167740"/>
    <lineage>
        <taxon>Eukaryota</taxon>
        <taxon>Fungi</taxon>
        <taxon>Dikarya</taxon>
        <taxon>Ascomycota</taxon>
        <taxon>Pezizomycotina</taxon>
        <taxon>Dothideomycetes</taxon>
        <taxon>Pleosporomycetidae</taxon>
        <taxon>Pleosporales</taxon>
        <taxon>Pleosporineae</taxon>
        <taxon>Pleosporaceae</taxon>
        <taxon>Alternaria</taxon>
        <taxon>Alternaria sect. Alternaria</taxon>
    </lineage>
</organism>
<comment type="caution">
    <text evidence="1">The sequence shown here is derived from an EMBL/GenBank/DDBJ whole genome shotgun (WGS) entry which is preliminary data.</text>
</comment>
<gene>
    <name evidence="1" type="ORF">AG0111_0g2074</name>
</gene>